<proteinExistence type="predicted"/>
<accession>A0A914C9D6</accession>
<keyword evidence="1" id="KW-1185">Reference proteome</keyword>
<organism evidence="1 2">
    <name type="scientific">Acrobeloides nanus</name>
    <dbReference type="NCBI Taxonomy" id="290746"/>
    <lineage>
        <taxon>Eukaryota</taxon>
        <taxon>Metazoa</taxon>
        <taxon>Ecdysozoa</taxon>
        <taxon>Nematoda</taxon>
        <taxon>Chromadorea</taxon>
        <taxon>Rhabditida</taxon>
        <taxon>Tylenchina</taxon>
        <taxon>Cephalobomorpha</taxon>
        <taxon>Cephaloboidea</taxon>
        <taxon>Cephalobidae</taxon>
        <taxon>Acrobeloides</taxon>
    </lineage>
</organism>
<dbReference type="AlphaFoldDB" id="A0A914C9D6"/>
<protein>
    <submittedName>
        <fullName evidence="2">Uncharacterized protein</fullName>
    </submittedName>
</protein>
<dbReference type="WBParaSite" id="ACRNAN_Path_650.g2433.t1">
    <property type="protein sequence ID" value="ACRNAN_Path_650.g2433.t1"/>
    <property type="gene ID" value="ACRNAN_Path_650.g2433"/>
</dbReference>
<dbReference type="Proteomes" id="UP000887540">
    <property type="component" value="Unplaced"/>
</dbReference>
<reference evidence="2" key="1">
    <citation type="submission" date="2022-11" db="UniProtKB">
        <authorList>
            <consortium name="WormBaseParasite"/>
        </authorList>
    </citation>
    <scope>IDENTIFICATION</scope>
</reference>
<sequence>MKLGERILLNDIANGLEGVAIPVVNDLDDDGPPNIVYLQKRRALPIPDDNGENLVEYLKKE</sequence>
<evidence type="ECO:0000313" key="1">
    <source>
        <dbReference type="Proteomes" id="UP000887540"/>
    </source>
</evidence>
<evidence type="ECO:0000313" key="2">
    <source>
        <dbReference type="WBParaSite" id="ACRNAN_Path_650.g2433.t1"/>
    </source>
</evidence>
<name>A0A914C9D6_9BILA</name>